<dbReference type="GeneID" id="93380881"/>
<dbReference type="EMBL" id="FSHM01000001">
    <property type="protein sequence ID" value="SIA29085.1"/>
    <property type="molecule type" value="Genomic_DNA"/>
</dbReference>
<organism evidence="1 4">
    <name type="scientific">Mycobacteroides abscessus subsp. abscessus</name>
    <dbReference type="NCBI Taxonomy" id="1185650"/>
    <lineage>
        <taxon>Bacteria</taxon>
        <taxon>Bacillati</taxon>
        <taxon>Actinomycetota</taxon>
        <taxon>Actinomycetes</taxon>
        <taxon>Mycobacteriales</taxon>
        <taxon>Mycobacteriaceae</taxon>
        <taxon>Mycobacteroides</taxon>
        <taxon>Mycobacteroides abscessus</taxon>
    </lineage>
</organism>
<dbReference type="AlphaFoldDB" id="A0A1N4MH50"/>
<dbReference type="InterPro" id="IPR012349">
    <property type="entry name" value="Split_barrel_FMN-bd"/>
</dbReference>
<evidence type="ECO:0000313" key="1">
    <source>
        <dbReference type="EMBL" id="SIA29085.1"/>
    </source>
</evidence>
<dbReference type="RefSeq" id="WP_005097236.1">
    <property type="nucleotide sequence ID" value="NZ_AP028613.1"/>
</dbReference>
<gene>
    <name evidence="1" type="ORF">SAMEA2070301_00819</name>
    <name evidence="2" type="ORF">SAMEA2152244_00756</name>
</gene>
<reference evidence="3 4" key="1">
    <citation type="submission" date="2016-11" db="EMBL/GenBank/DDBJ databases">
        <authorList>
            <consortium name="Pathogen Informatics"/>
        </authorList>
    </citation>
    <scope>NUCLEOTIDE SEQUENCE [LARGE SCALE GENOMIC DNA]</scope>
    <source>
        <strain evidence="1 4">104</strain>
        <strain evidence="2 3">696</strain>
    </source>
</reference>
<dbReference type="GO" id="GO:0016491">
    <property type="term" value="F:oxidoreductase activity"/>
    <property type="evidence" value="ECO:0007669"/>
    <property type="project" value="InterPro"/>
</dbReference>
<proteinExistence type="predicted"/>
<dbReference type="InterPro" id="IPR004378">
    <property type="entry name" value="F420H2_quin_Rdtase"/>
</dbReference>
<dbReference type="Proteomes" id="UP000185210">
    <property type="component" value="Unassembled WGS sequence"/>
</dbReference>
<evidence type="ECO:0000313" key="4">
    <source>
        <dbReference type="Proteomes" id="UP000185210"/>
    </source>
</evidence>
<dbReference type="Gene3D" id="2.30.110.10">
    <property type="entry name" value="Electron Transport, Fmn-binding Protein, Chain A"/>
    <property type="match status" value="1"/>
</dbReference>
<evidence type="ECO:0000313" key="3">
    <source>
        <dbReference type="Proteomes" id="UP000184831"/>
    </source>
</evidence>
<accession>A0A1N4MH50</accession>
<evidence type="ECO:0000313" key="2">
    <source>
        <dbReference type="EMBL" id="SIM03028.1"/>
    </source>
</evidence>
<comment type="caution">
    <text evidence="1">The sequence shown here is derived from an EMBL/GenBank/DDBJ whole genome shotgun (WGS) entry which is preliminary data.</text>
</comment>
<sequence>MPVDIKPVPKWLKYFNKVVIGGHKVGLKLPMMVLTVPGAKSGKPRSTPITPFTLDGQRYAVGGVPGSAWITNARKAKTGTLTRGRHSEQVRIIELSPQDSRPVLRAFPIEVPAGVGFIRNAGLVTEGTPDEFEALAGIAAVFRFDPLNG</sequence>
<dbReference type="Proteomes" id="UP000184831">
    <property type="component" value="Unassembled WGS sequence"/>
</dbReference>
<dbReference type="Pfam" id="PF04075">
    <property type="entry name" value="F420H2_quin_red"/>
    <property type="match status" value="1"/>
</dbReference>
<protein>
    <submittedName>
        <fullName evidence="1">Deazaflavin-dependent nitroreductase family protein</fullName>
    </submittedName>
</protein>
<dbReference type="EMBL" id="FSQE01000001">
    <property type="protein sequence ID" value="SIM03028.1"/>
    <property type="molecule type" value="Genomic_DNA"/>
</dbReference>
<name>A0A1N4MH50_9MYCO</name>